<dbReference type="OrthoDB" id="2367685at2759"/>
<evidence type="ECO:0000313" key="2">
    <source>
        <dbReference type="EMBL" id="KAF2438995.1"/>
    </source>
</evidence>
<accession>A0A9P4U6D8</accession>
<dbReference type="Proteomes" id="UP000799764">
    <property type="component" value="Unassembled WGS sequence"/>
</dbReference>
<keyword evidence="3" id="KW-1185">Reference proteome</keyword>
<sequence length="60" mass="7052">MTEEKWDEDKYRAEESFEKDKYRVEDRYDEDKYLMVRGGSLSGLFTVLPALLPLPAPLLP</sequence>
<keyword evidence="1" id="KW-0812">Transmembrane</keyword>
<gene>
    <name evidence="2" type="ORF">P171DRAFT_436364</name>
</gene>
<protein>
    <submittedName>
        <fullName evidence="2">Uncharacterized protein</fullName>
    </submittedName>
</protein>
<reference evidence="2" key="1">
    <citation type="journal article" date="2020" name="Stud. Mycol.">
        <title>101 Dothideomycetes genomes: a test case for predicting lifestyles and emergence of pathogens.</title>
        <authorList>
            <person name="Haridas S."/>
            <person name="Albert R."/>
            <person name="Binder M."/>
            <person name="Bloem J."/>
            <person name="Labutti K."/>
            <person name="Salamov A."/>
            <person name="Andreopoulos B."/>
            <person name="Baker S."/>
            <person name="Barry K."/>
            <person name="Bills G."/>
            <person name="Bluhm B."/>
            <person name="Cannon C."/>
            <person name="Castanera R."/>
            <person name="Culley D."/>
            <person name="Daum C."/>
            <person name="Ezra D."/>
            <person name="Gonzalez J."/>
            <person name="Henrissat B."/>
            <person name="Kuo A."/>
            <person name="Liang C."/>
            <person name="Lipzen A."/>
            <person name="Lutzoni F."/>
            <person name="Magnuson J."/>
            <person name="Mondo S."/>
            <person name="Nolan M."/>
            <person name="Ohm R."/>
            <person name="Pangilinan J."/>
            <person name="Park H.-J."/>
            <person name="Ramirez L."/>
            <person name="Alfaro M."/>
            <person name="Sun H."/>
            <person name="Tritt A."/>
            <person name="Yoshinaga Y."/>
            <person name="Zwiers L.-H."/>
            <person name="Turgeon B."/>
            <person name="Goodwin S."/>
            <person name="Spatafora J."/>
            <person name="Crous P."/>
            <person name="Grigoriev I."/>
        </authorList>
    </citation>
    <scope>NUCLEOTIDE SEQUENCE</scope>
    <source>
        <strain evidence="2">CBS 690.94</strain>
    </source>
</reference>
<evidence type="ECO:0000256" key="1">
    <source>
        <dbReference type="SAM" id="Phobius"/>
    </source>
</evidence>
<keyword evidence="1" id="KW-1133">Transmembrane helix</keyword>
<comment type="caution">
    <text evidence="2">The sequence shown here is derived from an EMBL/GenBank/DDBJ whole genome shotgun (WGS) entry which is preliminary data.</text>
</comment>
<organism evidence="2 3">
    <name type="scientific">Karstenula rhodostoma CBS 690.94</name>
    <dbReference type="NCBI Taxonomy" id="1392251"/>
    <lineage>
        <taxon>Eukaryota</taxon>
        <taxon>Fungi</taxon>
        <taxon>Dikarya</taxon>
        <taxon>Ascomycota</taxon>
        <taxon>Pezizomycotina</taxon>
        <taxon>Dothideomycetes</taxon>
        <taxon>Pleosporomycetidae</taxon>
        <taxon>Pleosporales</taxon>
        <taxon>Massarineae</taxon>
        <taxon>Didymosphaeriaceae</taxon>
        <taxon>Karstenula</taxon>
    </lineage>
</organism>
<evidence type="ECO:0000313" key="3">
    <source>
        <dbReference type="Proteomes" id="UP000799764"/>
    </source>
</evidence>
<dbReference type="AlphaFoldDB" id="A0A9P4U6D8"/>
<dbReference type="EMBL" id="MU001510">
    <property type="protein sequence ID" value="KAF2438995.1"/>
    <property type="molecule type" value="Genomic_DNA"/>
</dbReference>
<keyword evidence="1" id="KW-0472">Membrane</keyword>
<feature type="transmembrane region" description="Helical" evidence="1">
    <location>
        <begin position="33"/>
        <end position="52"/>
    </location>
</feature>
<proteinExistence type="predicted"/>
<name>A0A9P4U6D8_9PLEO</name>